<dbReference type="Proteomes" id="UP000481947">
    <property type="component" value="Unassembled WGS sequence"/>
</dbReference>
<dbReference type="InterPro" id="IPR036182">
    <property type="entry name" value="PCuAC_sf"/>
</dbReference>
<comment type="caution">
    <text evidence="1">The sequence shown here is derived from an EMBL/GenBank/DDBJ whole genome shotgun (WGS) entry which is preliminary data.</text>
</comment>
<evidence type="ECO:0000313" key="1">
    <source>
        <dbReference type="EMBL" id="MYZ51465.1"/>
    </source>
</evidence>
<sequence>MPLCVAQWPTAVLAHGRRVGDLRLLHPYATPTRGHASTGAVYLVAIDNQGETAERLLAASTPVAERVELHRMQMDGNVMRMQAVPFVAIPSRTRLTMRQGSPDGYHLMLSGLRRPLVVGDRFPLTLHFERSGAVKVEVWVQQAPAAAAHPQH</sequence>
<dbReference type="InterPro" id="IPR058248">
    <property type="entry name" value="Lxx211020-like"/>
</dbReference>
<name>A0A7C9N9Y5_9BURK</name>
<evidence type="ECO:0000313" key="2">
    <source>
        <dbReference type="Proteomes" id="UP000481947"/>
    </source>
</evidence>
<dbReference type="PANTHER" id="PTHR36302">
    <property type="entry name" value="BLR7088 PROTEIN"/>
    <property type="match status" value="1"/>
</dbReference>
<dbReference type="PANTHER" id="PTHR36302:SF1">
    <property type="entry name" value="COPPER CHAPERONE PCU(A)C"/>
    <property type="match status" value="1"/>
</dbReference>
<dbReference type="EMBL" id="VYSB01000003">
    <property type="protein sequence ID" value="MYZ51465.1"/>
    <property type="molecule type" value="Genomic_DNA"/>
</dbReference>
<dbReference type="SUPFAM" id="SSF110087">
    <property type="entry name" value="DR1885-like metal-binding protein"/>
    <property type="match status" value="1"/>
</dbReference>
<protein>
    <submittedName>
        <fullName evidence="1">Copper chaperone PCu(A)C</fullName>
    </submittedName>
</protein>
<dbReference type="Pfam" id="PF04314">
    <property type="entry name" value="PCuAC"/>
    <property type="match status" value="1"/>
</dbReference>
<dbReference type="AlphaFoldDB" id="A0A7C9N9Y5"/>
<dbReference type="Gene3D" id="2.60.40.1890">
    <property type="entry name" value="PCu(A)C copper chaperone"/>
    <property type="match status" value="1"/>
</dbReference>
<accession>A0A7C9N9Y5</accession>
<dbReference type="InterPro" id="IPR007410">
    <property type="entry name" value="LpqE-like"/>
</dbReference>
<organism evidence="1 2">
    <name type="scientific">Malikia spinosa</name>
    <dbReference type="NCBI Taxonomy" id="86180"/>
    <lineage>
        <taxon>Bacteria</taxon>
        <taxon>Pseudomonadati</taxon>
        <taxon>Pseudomonadota</taxon>
        <taxon>Betaproteobacteria</taxon>
        <taxon>Burkholderiales</taxon>
        <taxon>Comamonadaceae</taxon>
        <taxon>Malikia</taxon>
    </lineage>
</organism>
<gene>
    <name evidence="1" type="ORF">F5985_04785</name>
</gene>
<proteinExistence type="predicted"/>
<reference evidence="1 2" key="1">
    <citation type="submission" date="2019-09" db="EMBL/GenBank/DDBJ databases">
        <title>Identification of Malikia spinosa a prominent benzene-, toluene-, and ethylbenzene-degrading bacterium: enrichment, isolation and whole genome sequencing.</title>
        <authorList>
            <person name="Tancsics A."/>
            <person name="Revesz F."/>
            <person name="Kriszt B."/>
        </authorList>
    </citation>
    <scope>NUCLEOTIDE SEQUENCE [LARGE SCALE GENOMIC DNA]</scope>
    <source>
        <strain evidence="1 2">AB6</strain>
    </source>
</reference>